<dbReference type="RefSeq" id="WP_221246756.1">
    <property type="nucleotide sequence ID" value="NZ_JACHFJ010000008.1"/>
</dbReference>
<feature type="transmembrane region" description="Helical" evidence="1">
    <location>
        <begin position="28"/>
        <end position="50"/>
    </location>
</feature>
<gene>
    <name evidence="2" type="ORF">HNP71_001928</name>
</gene>
<evidence type="ECO:0000313" key="3">
    <source>
        <dbReference type="Proteomes" id="UP000553706"/>
    </source>
</evidence>
<organism evidence="2 3">
    <name type="scientific">Acidocella aromatica</name>
    <dbReference type="NCBI Taxonomy" id="1303579"/>
    <lineage>
        <taxon>Bacteria</taxon>
        <taxon>Pseudomonadati</taxon>
        <taxon>Pseudomonadota</taxon>
        <taxon>Alphaproteobacteria</taxon>
        <taxon>Acetobacterales</taxon>
        <taxon>Acidocellaceae</taxon>
        <taxon>Acidocella</taxon>
    </lineage>
</organism>
<dbReference type="Proteomes" id="UP000553706">
    <property type="component" value="Unassembled WGS sequence"/>
</dbReference>
<comment type="caution">
    <text evidence="2">The sequence shown here is derived from an EMBL/GenBank/DDBJ whole genome shotgun (WGS) entry which is preliminary data.</text>
</comment>
<protein>
    <submittedName>
        <fullName evidence="2">Putative membrane protein</fullName>
    </submittedName>
</protein>
<accession>A0A840VD85</accession>
<keyword evidence="3" id="KW-1185">Reference proteome</keyword>
<evidence type="ECO:0000313" key="2">
    <source>
        <dbReference type="EMBL" id="MBB5373664.1"/>
    </source>
</evidence>
<dbReference type="InterPro" id="IPR019253">
    <property type="entry name" value="DUF2244_TM"/>
</dbReference>
<name>A0A840VD85_9PROT</name>
<evidence type="ECO:0000256" key="1">
    <source>
        <dbReference type="SAM" id="Phobius"/>
    </source>
</evidence>
<dbReference type="Pfam" id="PF10003">
    <property type="entry name" value="DUF2244"/>
    <property type="match status" value="1"/>
</dbReference>
<reference evidence="2 3" key="1">
    <citation type="submission" date="2020-08" db="EMBL/GenBank/DDBJ databases">
        <title>Genomic Encyclopedia of Type Strains, Phase IV (KMG-IV): sequencing the most valuable type-strain genomes for metagenomic binning, comparative biology and taxonomic classification.</title>
        <authorList>
            <person name="Goeker M."/>
        </authorList>
    </citation>
    <scope>NUCLEOTIDE SEQUENCE [LARGE SCALE GENOMIC DNA]</scope>
    <source>
        <strain evidence="2 3">DSM 27026</strain>
    </source>
</reference>
<keyword evidence="1" id="KW-1133">Transmembrane helix</keyword>
<proteinExistence type="predicted"/>
<feature type="transmembrane region" description="Helical" evidence="1">
    <location>
        <begin position="56"/>
        <end position="74"/>
    </location>
</feature>
<sequence length="164" mass="17982">MDAYAAKPASPLFFEADLRPHRSLSRGALLAVLGGMAVGSLYVTTLMYLLGAWPVVGFNGVDLALAALLFWLNARAARAREIIRLNNDDIEITHITPSGRRSVVFIPPGWARAELEERPGAVPHLVIRTPAARREIGRQLGEAQKRDLAAAINRALARWRSPQL</sequence>
<dbReference type="EMBL" id="JACHFJ010000008">
    <property type="protein sequence ID" value="MBB5373664.1"/>
    <property type="molecule type" value="Genomic_DNA"/>
</dbReference>
<dbReference type="AlphaFoldDB" id="A0A840VD85"/>
<keyword evidence="1" id="KW-0812">Transmembrane</keyword>
<keyword evidence="1" id="KW-0472">Membrane</keyword>